<name>A0A6A0AJI7_HAELA</name>
<organism evidence="1 2">
    <name type="scientific">Haematococcus lacustris</name>
    <name type="common">Green alga</name>
    <name type="synonym">Haematococcus pluvialis</name>
    <dbReference type="NCBI Taxonomy" id="44745"/>
    <lineage>
        <taxon>Eukaryota</taxon>
        <taxon>Viridiplantae</taxon>
        <taxon>Chlorophyta</taxon>
        <taxon>core chlorophytes</taxon>
        <taxon>Chlorophyceae</taxon>
        <taxon>CS clade</taxon>
        <taxon>Chlamydomonadales</taxon>
        <taxon>Haematococcaceae</taxon>
        <taxon>Haematococcus</taxon>
    </lineage>
</organism>
<dbReference type="EMBL" id="BLLF01007733">
    <property type="protein sequence ID" value="GFH33089.1"/>
    <property type="molecule type" value="Genomic_DNA"/>
</dbReference>
<evidence type="ECO:0000313" key="1">
    <source>
        <dbReference type="EMBL" id="GFH33089.1"/>
    </source>
</evidence>
<feature type="non-terminal residue" evidence="1">
    <location>
        <position position="54"/>
    </location>
</feature>
<gene>
    <name evidence="1" type="ORF">HaLaN_32407</name>
</gene>
<protein>
    <submittedName>
        <fullName evidence="1">Uncharacterized protein</fullName>
    </submittedName>
</protein>
<comment type="caution">
    <text evidence="1">The sequence shown here is derived from an EMBL/GenBank/DDBJ whole genome shotgun (WGS) entry which is preliminary data.</text>
</comment>
<dbReference type="Proteomes" id="UP000485058">
    <property type="component" value="Unassembled WGS sequence"/>
</dbReference>
<evidence type="ECO:0000313" key="2">
    <source>
        <dbReference type="Proteomes" id="UP000485058"/>
    </source>
</evidence>
<proteinExistence type="predicted"/>
<reference evidence="1 2" key="1">
    <citation type="submission" date="2020-02" db="EMBL/GenBank/DDBJ databases">
        <title>Draft genome sequence of Haematococcus lacustris strain NIES-144.</title>
        <authorList>
            <person name="Morimoto D."/>
            <person name="Nakagawa S."/>
            <person name="Yoshida T."/>
            <person name="Sawayama S."/>
        </authorList>
    </citation>
    <scope>NUCLEOTIDE SEQUENCE [LARGE SCALE GENOMIC DNA]</scope>
    <source>
        <strain evidence="1 2">NIES-144</strain>
    </source>
</reference>
<feature type="non-terminal residue" evidence="1">
    <location>
        <position position="1"/>
    </location>
</feature>
<dbReference type="AlphaFoldDB" id="A0A6A0AJI7"/>
<sequence length="54" mass="5974">AVLARYRSQLWQLQRQVVLMGLEMQAAQQVVSEAEGALAELQLRLEGLAVLSHA</sequence>
<keyword evidence="2" id="KW-1185">Reference proteome</keyword>
<accession>A0A6A0AJI7</accession>